<feature type="chain" id="PRO_5040475294" description="1-alkyl-2-acetylglycerophosphocholine esterase" evidence="5">
    <location>
        <begin position="16"/>
        <end position="391"/>
    </location>
</feature>
<dbReference type="InterPro" id="IPR029058">
    <property type="entry name" value="AB_hydrolase_fold"/>
</dbReference>
<dbReference type="GO" id="GO:0016042">
    <property type="term" value="P:lipid catabolic process"/>
    <property type="evidence" value="ECO:0007669"/>
    <property type="project" value="UniProtKB-KW"/>
</dbReference>
<keyword evidence="4" id="KW-0443">Lipid metabolism</keyword>
<dbReference type="EC" id="3.1.1.47" evidence="1"/>
<organism evidence="6 7">
    <name type="scientific">Neoarthrinium moseri</name>
    <dbReference type="NCBI Taxonomy" id="1658444"/>
    <lineage>
        <taxon>Eukaryota</taxon>
        <taxon>Fungi</taxon>
        <taxon>Dikarya</taxon>
        <taxon>Ascomycota</taxon>
        <taxon>Pezizomycotina</taxon>
        <taxon>Sordariomycetes</taxon>
        <taxon>Xylariomycetidae</taxon>
        <taxon>Amphisphaeriales</taxon>
        <taxon>Apiosporaceae</taxon>
        <taxon>Neoarthrinium</taxon>
    </lineage>
</organism>
<evidence type="ECO:0000256" key="3">
    <source>
        <dbReference type="ARBA" id="ARBA00022963"/>
    </source>
</evidence>
<dbReference type="Proteomes" id="UP000829685">
    <property type="component" value="Unassembled WGS sequence"/>
</dbReference>
<keyword evidence="5" id="KW-0732">Signal</keyword>
<dbReference type="SUPFAM" id="SSF53474">
    <property type="entry name" value="alpha/beta-Hydrolases"/>
    <property type="match status" value="1"/>
</dbReference>
<sequence>MFCLTYLLFVASAYAVLLPNATGPYSVGVSVHTLTDATRMDPYAPDDKPHERKVLISAFVPLNSTTTPCVSRSTLYMTPLVARDYDTLAASAGLSNETFTSLRMQLCDIPRGKSCFNGHGQRPDISKPSRPLLLFSPGFGQSRLLYGAMARSLASEGYVVITVDHPYDASVVEFPDGSFTRAANISTDDIAALEMVIQVRASDISFVIDQLQNVTALRQSIDHSAVRIDFDRIIMYGHSLGGAAAAATMLSDKRIRGGVNLDGRFFSPVKELGLERPFLNIGRPNHRSDDPTWDEFQQSMRAQSIELAIAGTTHSSFTDYPLIVSALGLTETAKKSLEDFLGTGQWDRVGDIIKRLVVAFDDLVFEHKTPKILQGADTKFPEVELVRSKPS</sequence>
<reference evidence="6" key="1">
    <citation type="submission" date="2021-03" db="EMBL/GenBank/DDBJ databases">
        <title>Revisited historic fungal species revealed as producer of novel bioactive compounds through whole genome sequencing and comparative genomics.</title>
        <authorList>
            <person name="Vignolle G.A."/>
            <person name="Hochenegger N."/>
            <person name="Mach R.L."/>
            <person name="Mach-Aigner A.R."/>
            <person name="Javad Rahimi M."/>
            <person name="Salim K.A."/>
            <person name="Chan C.M."/>
            <person name="Lim L.B.L."/>
            <person name="Cai F."/>
            <person name="Druzhinina I.S."/>
            <person name="U'Ren J.M."/>
            <person name="Derntl C."/>
        </authorList>
    </citation>
    <scope>NUCLEOTIDE SEQUENCE</scope>
    <source>
        <strain evidence="6">TUCIM 5799</strain>
    </source>
</reference>
<dbReference type="PANTHER" id="PTHR10272:SF14">
    <property type="entry name" value="PAF ACETYLHYDROLASE FAMILY PROTEIN"/>
    <property type="match status" value="1"/>
</dbReference>
<dbReference type="Pfam" id="PF03403">
    <property type="entry name" value="PAF-AH_p_II"/>
    <property type="match status" value="2"/>
</dbReference>
<dbReference type="AlphaFoldDB" id="A0A9P9WRQ0"/>
<feature type="signal peptide" evidence="5">
    <location>
        <begin position="1"/>
        <end position="15"/>
    </location>
</feature>
<dbReference type="PANTHER" id="PTHR10272">
    <property type="entry name" value="PLATELET-ACTIVATING FACTOR ACETYLHYDROLASE"/>
    <property type="match status" value="1"/>
</dbReference>
<proteinExistence type="predicted"/>
<gene>
    <name evidence="6" type="ORF">JX265_003997</name>
</gene>
<evidence type="ECO:0000256" key="2">
    <source>
        <dbReference type="ARBA" id="ARBA00022801"/>
    </source>
</evidence>
<evidence type="ECO:0000313" key="6">
    <source>
        <dbReference type="EMBL" id="KAI1876471.1"/>
    </source>
</evidence>
<evidence type="ECO:0000256" key="1">
    <source>
        <dbReference type="ARBA" id="ARBA00013201"/>
    </source>
</evidence>
<evidence type="ECO:0000256" key="5">
    <source>
        <dbReference type="SAM" id="SignalP"/>
    </source>
</evidence>
<protein>
    <recommendedName>
        <fullName evidence="1">1-alkyl-2-acetylglycerophosphocholine esterase</fullName>
        <ecNumber evidence="1">3.1.1.47</ecNumber>
    </recommendedName>
</protein>
<keyword evidence="2" id="KW-0378">Hydrolase</keyword>
<accession>A0A9P9WRQ0</accession>
<keyword evidence="7" id="KW-1185">Reference proteome</keyword>
<evidence type="ECO:0000313" key="7">
    <source>
        <dbReference type="Proteomes" id="UP000829685"/>
    </source>
</evidence>
<evidence type="ECO:0000256" key="4">
    <source>
        <dbReference type="ARBA" id="ARBA00023098"/>
    </source>
</evidence>
<keyword evidence="3" id="KW-0442">Lipid degradation</keyword>
<dbReference type="EMBL" id="JAFIMR010000007">
    <property type="protein sequence ID" value="KAI1876471.1"/>
    <property type="molecule type" value="Genomic_DNA"/>
</dbReference>
<comment type="caution">
    <text evidence="6">The sequence shown here is derived from an EMBL/GenBank/DDBJ whole genome shotgun (WGS) entry which is preliminary data.</text>
</comment>
<dbReference type="GO" id="GO:0003847">
    <property type="term" value="F:1-alkyl-2-acetylglycerophosphocholine esterase activity"/>
    <property type="evidence" value="ECO:0007669"/>
    <property type="project" value="UniProtKB-EC"/>
</dbReference>
<name>A0A9P9WRQ0_9PEZI</name>
<dbReference type="Gene3D" id="3.40.50.1820">
    <property type="entry name" value="alpha/beta hydrolase"/>
    <property type="match status" value="1"/>
</dbReference>